<sequence length="222" mass="24031">MIEPSDLLATRAAYNTVAADYAELLRNELDAKPIDRAMLGTFAELVRSSGGGAVADIGCGPGRITAYLDSLGLAALGIDLSPEMLTVARKDHPGLQFDEGSMEALELADGTLGGIVAWYSIIHTPPARLPGVFAEFHRTLLDGGLLLLAFQAGDEPRHLDFAYGHEIDLDAYRLPPERIMELLVQAGFVAEAQLLREPDDRHEKTPQAYLLARKPARKPAMS</sequence>
<comment type="caution">
    <text evidence="4">The sequence shown here is derived from an EMBL/GenBank/DDBJ whole genome shotgun (WGS) entry which is preliminary data.</text>
</comment>
<dbReference type="SUPFAM" id="SSF53335">
    <property type="entry name" value="S-adenosyl-L-methionine-dependent methyltransferases"/>
    <property type="match status" value="1"/>
</dbReference>
<dbReference type="PANTHER" id="PTHR43861">
    <property type="entry name" value="TRANS-ACONITATE 2-METHYLTRANSFERASE-RELATED"/>
    <property type="match status" value="1"/>
</dbReference>
<dbReference type="PANTHER" id="PTHR43861:SF1">
    <property type="entry name" value="TRANS-ACONITATE 2-METHYLTRANSFERASE"/>
    <property type="match status" value="1"/>
</dbReference>
<gene>
    <name evidence="4" type="ORF">GCM10023346_30390</name>
</gene>
<keyword evidence="1 4" id="KW-0489">Methyltransferase</keyword>
<protein>
    <submittedName>
        <fullName evidence="4">Class I SAM-dependent methyltransferase</fullName>
    </submittedName>
</protein>
<organism evidence="4 5">
    <name type="scientific">Arthrobacter gyeryongensis</name>
    <dbReference type="NCBI Taxonomy" id="1650592"/>
    <lineage>
        <taxon>Bacteria</taxon>
        <taxon>Bacillati</taxon>
        <taxon>Actinomycetota</taxon>
        <taxon>Actinomycetes</taxon>
        <taxon>Micrococcales</taxon>
        <taxon>Micrococcaceae</taxon>
        <taxon>Arthrobacter</taxon>
    </lineage>
</organism>
<dbReference type="EMBL" id="BAABKK010000021">
    <property type="protein sequence ID" value="GAA5196890.1"/>
    <property type="molecule type" value="Genomic_DNA"/>
</dbReference>
<dbReference type="CDD" id="cd02440">
    <property type="entry name" value="AdoMet_MTases"/>
    <property type="match status" value="1"/>
</dbReference>
<dbReference type="Proteomes" id="UP001500200">
    <property type="component" value="Unassembled WGS sequence"/>
</dbReference>
<dbReference type="GO" id="GO:0008168">
    <property type="term" value="F:methyltransferase activity"/>
    <property type="evidence" value="ECO:0007669"/>
    <property type="project" value="UniProtKB-KW"/>
</dbReference>
<dbReference type="GO" id="GO:0032259">
    <property type="term" value="P:methylation"/>
    <property type="evidence" value="ECO:0007669"/>
    <property type="project" value="UniProtKB-KW"/>
</dbReference>
<keyword evidence="2" id="KW-0808">Transferase</keyword>
<evidence type="ECO:0000313" key="5">
    <source>
        <dbReference type="Proteomes" id="UP001500200"/>
    </source>
</evidence>
<evidence type="ECO:0000259" key="3">
    <source>
        <dbReference type="Pfam" id="PF13649"/>
    </source>
</evidence>
<proteinExistence type="predicted"/>
<dbReference type="Pfam" id="PF13649">
    <property type="entry name" value="Methyltransf_25"/>
    <property type="match status" value="1"/>
</dbReference>
<evidence type="ECO:0000256" key="2">
    <source>
        <dbReference type="ARBA" id="ARBA00022679"/>
    </source>
</evidence>
<keyword evidence="5" id="KW-1185">Reference proteome</keyword>
<reference evidence="5" key="1">
    <citation type="journal article" date="2019" name="Int. J. Syst. Evol. Microbiol.">
        <title>The Global Catalogue of Microorganisms (GCM) 10K type strain sequencing project: providing services to taxonomists for standard genome sequencing and annotation.</title>
        <authorList>
            <consortium name="The Broad Institute Genomics Platform"/>
            <consortium name="The Broad Institute Genome Sequencing Center for Infectious Disease"/>
            <person name="Wu L."/>
            <person name="Ma J."/>
        </authorList>
    </citation>
    <scope>NUCLEOTIDE SEQUENCE [LARGE SCALE GENOMIC DNA]</scope>
    <source>
        <strain evidence="5">JCM 18514</strain>
    </source>
</reference>
<dbReference type="RefSeq" id="WP_345450344.1">
    <property type="nucleotide sequence ID" value="NZ_BAABKK010000021.1"/>
</dbReference>
<feature type="domain" description="Methyltransferase" evidence="3">
    <location>
        <begin position="54"/>
        <end position="144"/>
    </location>
</feature>
<dbReference type="Gene3D" id="3.40.50.150">
    <property type="entry name" value="Vaccinia Virus protein VP39"/>
    <property type="match status" value="1"/>
</dbReference>
<dbReference type="InterPro" id="IPR041698">
    <property type="entry name" value="Methyltransf_25"/>
</dbReference>
<accession>A0ABP9SIE6</accession>
<dbReference type="InterPro" id="IPR029063">
    <property type="entry name" value="SAM-dependent_MTases_sf"/>
</dbReference>
<evidence type="ECO:0000256" key="1">
    <source>
        <dbReference type="ARBA" id="ARBA00022603"/>
    </source>
</evidence>
<name>A0ABP9SIE6_9MICC</name>
<evidence type="ECO:0000313" key="4">
    <source>
        <dbReference type="EMBL" id="GAA5196890.1"/>
    </source>
</evidence>